<organism evidence="5 6">
    <name type="scientific">Scytalidium lignicola</name>
    <name type="common">Hyphomycete</name>
    <dbReference type="NCBI Taxonomy" id="5539"/>
    <lineage>
        <taxon>Eukaryota</taxon>
        <taxon>Fungi</taxon>
        <taxon>Dikarya</taxon>
        <taxon>Ascomycota</taxon>
        <taxon>Pezizomycotina</taxon>
        <taxon>Leotiomycetes</taxon>
        <taxon>Leotiomycetes incertae sedis</taxon>
        <taxon>Scytalidium</taxon>
    </lineage>
</organism>
<feature type="compositionally biased region" description="Low complexity" evidence="2">
    <location>
        <begin position="263"/>
        <end position="273"/>
    </location>
</feature>
<protein>
    <recommendedName>
        <fullName evidence="7">DUF4139 domain-containing protein</fullName>
    </recommendedName>
</protein>
<dbReference type="STRING" id="5539.A0A3E2H4Y9"/>
<dbReference type="Pfam" id="PF13598">
    <property type="entry name" value="DUF4139"/>
    <property type="match status" value="1"/>
</dbReference>
<evidence type="ECO:0000313" key="6">
    <source>
        <dbReference type="Proteomes" id="UP000258309"/>
    </source>
</evidence>
<dbReference type="Proteomes" id="UP000258309">
    <property type="component" value="Unassembled WGS sequence"/>
</dbReference>
<feature type="non-terminal residue" evidence="5">
    <location>
        <position position="805"/>
    </location>
</feature>
<dbReference type="Pfam" id="PF13600">
    <property type="entry name" value="DUF4140"/>
    <property type="match status" value="1"/>
</dbReference>
<feature type="domain" description="DUF4140" evidence="4">
    <location>
        <begin position="21"/>
        <end position="139"/>
    </location>
</feature>
<feature type="region of interest" description="Disordered" evidence="2">
    <location>
        <begin position="258"/>
        <end position="292"/>
    </location>
</feature>
<dbReference type="PANTHER" id="PTHR31005:SF8">
    <property type="entry name" value="DUF4139 DOMAIN-CONTAINING PROTEIN"/>
    <property type="match status" value="1"/>
</dbReference>
<accession>A0A3E2H4Y9</accession>
<dbReference type="OrthoDB" id="10068793at2759"/>
<reference evidence="5 6" key="1">
    <citation type="submission" date="2018-05" db="EMBL/GenBank/DDBJ databases">
        <title>Draft genome sequence of Scytalidium lignicola DSM 105466, a ubiquitous saprotrophic fungus.</title>
        <authorList>
            <person name="Buettner E."/>
            <person name="Gebauer A.M."/>
            <person name="Hofrichter M."/>
            <person name="Liers C."/>
            <person name="Kellner H."/>
        </authorList>
    </citation>
    <scope>NUCLEOTIDE SEQUENCE [LARGE SCALE GENOMIC DNA]</scope>
    <source>
        <strain evidence="5 6">DSM 105466</strain>
    </source>
</reference>
<evidence type="ECO:0000313" key="5">
    <source>
        <dbReference type="EMBL" id="RFU28444.1"/>
    </source>
</evidence>
<dbReference type="AlphaFoldDB" id="A0A3E2H4Y9"/>
<comment type="caution">
    <text evidence="5">The sequence shown here is derived from an EMBL/GenBank/DDBJ whole genome shotgun (WGS) entry which is preliminary data.</text>
</comment>
<feature type="coiled-coil region" evidence="1">
    <location>
        <begin position="176"/>
        <end position="239"/>
    </location>
</feature>
<evidence type="ECO:0000259" key="4">
    <source>
        <dbReference type="Pfam" id="PF13600"/>
    </source>
</evidence>
<evidence type="ECO:0000256" key="2">
    <source>
        <dbReference type="SAM" id="MobiDB-lite"/>
    </source>
</evidence>
<dbReference type="PANTHER" id="PTHR31005">
    <property type="entry name" value="DUF4139 DOMAIN-CONTAINING PROTEIN"/>
    <property type="match status" value="1"/>
</dbReference>
<dbReference type="InterPro" id="IPR037291">
    <property type="entry name" value="DUF4139"/>
</dbReference>
<keyword evidence="1" id="KW-0175">Coiled coil</keyword>
<gene>
    <name evidence="5" type="ORF">B7463_g7875</name>
</gene>
<keyword evidence="6" id="KW-1185">Reference proteome</keyword>
<evidence type="ECO:0000259" key="3">
    <source>
        <dbReference type="Pfam" id="PF13598"/>
    </source>
</evidence>
<dbReference type="OMA" id="CRINNTK"/>
<name>A0A3E2H4Y9_SCYLI</name>
<feature type="domain" description="DUF4139" evidence="3">
    <location>
        <begin position="298"/>
        <end position="797"/>
    </location>
</feature>
<dbReference type="InterPro" id="IPR011935">
    <property type="entry name" value="CHP02231"/>
</dbReference>
<sequence>MADQTIHKQEFRIRDLSTRSVLLFPTQAQIVRDVKDITLEPGLNQIIIDGLAPTVDEHSIKVDGIGAATITDLSVDLLPNREIYEEIYPSDSEEEETDEEEESEFEDAAVTAIEEKIKDLNVLLLDAQEKTHSAAGRLKICDNYGASITQNPPPSTELENAVKVYYAEREKIYLDHKTSTATTEKIQEQIKKLEKEKWKVGTAALKAREKARRVKQKMLDKKQRKLDEARKEKARIKAERDSFWPKKVYRVTISLEPSTWTPSSSRRGSLDSDSMVKLASSPSKESPETHLSPGTVNISLSYITYSASWSPRYDLSLNTVSCTGILEYGAELRNTTSETWKDAKVILSTSQASFQGLADSIPVLQPWHVRLVKSGRNPEMALFSSYELNEKRNDWSNSHMKKQIPRGELFGRSANVSFFAKRKQQQQQQPQQQYHQYQQQATARTVGFGSNSLFGQSSNPAPVVGALFGASNPVPPPPALPAAVAPQQAMQTQDTRLFASGGTVRNRINPTYESEEDDEGALYDAATLAHQEPALTFEEGAWEESGMTTTYDVPALKTLVPSNSTIKHKIAKINFTNIVFSHIVIAKLRPVAFLKAQLRNASKITLLKGPLGLTLDDSFLGQATLPRCSAGDTFSLSLGVDPAVNVSYPKPTARRSQTGIFSKEDTNVFTRNVTITNTKPNTAVNLSVIDQVPISEDERLKIEILEPRGLKLGGDAIRAGSGITKQVATTLPATKGKNSVAGARSSVYDTVKDSMSKDTKWGTAEATAKKSGEVIWKVFINPGQGVKLALEYEATFPGGEAIVGV</sequence>
<dbReference type="InterPro" id="IPR025554">
    <property type="entry name" value="DUF4140"/>
</dbReference>
<proteinExistence type="predicted"/>
<evidence type="ECO:0000256" key="1">
    <source>
        <dbReference type="SAM" id="Coils"/>
    </source>
</evidence>
<feature type="non-terminal residue" evidence="5">
    <location>
        <position position="1"/>
    </location>
</feature>
<evidence type="ECO:0008006" key="7">
    <source>
        <dbReference type="Google" id="ProtNLM"/>
    </source>
</evidence>
<dbReference type="EMBL" id="NCSJ02000163">
    <property type="protein sequence ID" value="RFU28444.1"/>
    <property type="molecule type" value="Genomic_DNA"/>
</dbReference>